<reference evidence="9 10" key="1">
    <citation type="submission" date="2023-07" db="EMBL/GenBank/DDBJ databases">
        <title>Functional and genomic diversity of the sorghum phyllosphere microbiome.</title>
        <authorList>
            <person name="Shade A."/>
        </authorList>
    </citation>
    <scope>NUCLEOTIDE SEQUENCE [LARGE SCALE GENOMIC DNA]</scope>
    <source>
        <strain evidence="9 10">SORGH_AS_1207</strain>
    </source>
</reference>
<feature type="transmembrane region" description="Helical" evidence="8">
    <location>
        <begin position="334"/>
        <end position="351"/>
    </location>
</feature>
<dbReference type="InterPro" id="IPR037294">
    <property type="entry name" value="ABC_BtuC-like"/>
</dbReference>
<feature type="transmembrane region" description="Helical" evidence="8">
    <location>
        <begin position="144"/>
        <end position="162"/>
    </location>
</feature>
<feature type="transmembrane region" description="Helical" evidence="8">
    <location>
        <begin position="174"/>
        <end position="198"/>
    </location>
</feature>
<comment type="similarity">
    <text evidence="2">Belongs to the binding-protein-dependent transport system permease family. FecCD subfamily.</text>
</comment>
<proteinExistence type="inferred from homology"/>
<name>A0ABU0TUT8_MICTR</name>
<feature type="transmembrane region" description="Helical" evidence="8">
    <location>
        <begin position="302"/>
        <end position="322"/>
    </location>
</feature>
<accession>A0ABU0TUT8</accession>
<dbReference type="EMBL" id="JAUTBF010000001">
    <property type="protein sequence ID" value="MDQ1123421.1"/>
    <property type="molecule type" value="Genomic_DNA"/>
</dbReference>
<dbReference type="Gene3D" id="1.10.3470.10">
    <property type="entry name" value="ABC transporter involved in vitamin B12 uptake, BtuC"/>
    <property type="match status" value="1"/>
</dbReference>
<dbReference type="Proteomes" id="UP001226691">
    <property type="component" value="Unassembled WGS sequence"/>
</dbReference>
<sequence>MGPAVSAPVTTVAPGGRRVLRLGRVTLLVRPRTIVVTVVLAIVALGAGAVAMTVGSLPIPLGAVPGAVLGVADDPMTVRAVQGVRLPRVLAAIGAGAALGVSGSIFQSLARNALGSPDVIGFTTGAATGALVQIVLFGAQPTQVALGTVVGGAVTVVIVMLLARRGGGIAGRQLILVGIGVGAIAAALNGLLLVRGTIDASSQANLWLSGSLDARQWSHALPVLAGVAVVIPIVLVLSRRASLMELGDDIAAQLGVRVERTRIVLVGCAVVLAALATAAVGPIAFVALAAPQLVRRLLRTDAPPVIGAAAMGAALLVVADLVTQLLPVTFTVPVGRMTGVVGGLYLLWLLVPSRGSVEGKGWR</sequence>
<evidence type="ECO:0000256" key="7">
    <source>
        <dbReference type="ARBA" id="ARBA00023136"/>
    </source>
</evidence>
<dbReference type="PANTHER" id="PTHR30472">
    <property type="entry name" value="FERRIC ENTEROBACTIN TRANSPORT SYSTEM PERMEASE PROTEIN"/>
    <property type="match status" value="1"/>
</dbReference>
<keyword evidence="7 8" id="KW-0472">Membrane</keyword>
<dbReference type="CDD" id="cd06550">
    <property type="entry name" value="TM_ABC_iron-siderophores_like"/>
    <property type="match status" value="1"/>
</dbReference>
<dbReference type="SUPFAM" id="SSF81345">
    <property type="entry name" value="ABC transporter involved in vitamin B12 uptake, BtuC"/>
    <property type="match status" value="1"/>
</dbReference>
<comment type="subcellular location">
    <subcellularLocation>
        <location evidence="1">Cell membrane</location>
        <topology evidence="1">Multi-pass membrane protein</topology>
    </subcellularLocation>
</comment>
<feature type="transmembrane region" description="Helical" evidence="8">
    <location>
        <begin position="89"/>
        <end position="107"/>
    </location>
</feature>
<evidence type="ECO:0000313" key="10">
    <source>
        <dbReference type="Proteomes" id="UP001226691"/>
    </source>
</evidence>
<dbReference type="InterPro" id="IPR000522">
    <property type="entry name" value="ABC_transptr_permease_BtuC"/>
</dbReference>
<evidence type="ECO:0000256" key="8">
    <source>
        <dbReference type="SAM" id="Phobius"/>
    </source>
</evidence>
<evidence type="ECO:0000256" key="3">
    <source>
        <dbReference type="ARBA" id="ARBA00022448"/>
    </source>
</evidence>
<evidence type="ECO:0000256" key="6">
    <source>
        <dbReference type="ARBA" id="ARBA00022989"/>
    </source>
</evidence>
<organism evidence="9 10">
    <name type="scientific">Microbacterium trichothecenolyticum</name>
    <name type="common">Aureobacterium trichothecenolyticum</name>
    <dbReference type="NCBI Taxonomy" id="69370"/>
    <lineage>
        <taxon>Bacteria</taxon>
        <taxon>Bacillati</taxon>
        <taxon>Actinomycetota</taxon>
        <taxon>Actinomycetes</taxon>
        <taxon>Micrococcales</taxon>
        <taxon>Microbacteriaceae</taxon>
        <taxon>Microbacterium</taxon>
    </lineage>
</organism>
<gene>
    <name evidence="9" type="ORF">QE412_001994</name>
</gene>
<comment type="caution">
    <text evidence="9">The sequence shown here is derived from an EMBL/GenBank/DDBJ whole genome shotgun (WGS) entry which is preliminary data.</text>
</comment>
<feature type="transmembrane region" description="Helical" evidence="8">
    <location>
        <begin position="34"/>
        <end position="59"/>
    </location>
</feature>
<evidence type="ECO:0000313" key="9">
    <source>
        <dbReference type="EMBL" id="MDQ1123421.1"/>
    </source>
</evidence>
<feature type="transmembrane region" description="Helical" evidence="8">
    <location>
        <begin position="218"/>
        <end position="237"/>
    </location>
</feature>
<keyword evidence="6 8" id="KW-1133">Transmembrane helix</keyword>
<evidence type="ECO:0000256" key="4">
    <source>
        <dbReference type="ARBA" id="ARBA00022475"/>
    </source>
</evidence>
<keyword evidence="4" id="KW-1003">Cell membrane</keyword>
<keyword evidence="10" id="KW-1185">Reference proteome</keyword>
<evidence type="ECO:0000256" key="1">
    <source>
        <dbReference type="ARBA" id="ARBA00004651"/>
    </source>
</evidence>
<evidence type="ECO:0000256" key="2">
    <source>
        <dbReference type="ARBA" id="ARBA00007935"/>
    </source>
</evidence>
<feature type="transmembrane region" description="Helical" evidence="8">
    <location>
        <begin position="119"/>
        <end position="138"/>
    </location>
</feature>
<evidence type="ECO:0000256" key="5">
    <source>
        <dbReference type="ARBA" id="ARBA00022692"/>
    </source>
</evidence>
<dbReference type="Pfam" id="PF01032">
    <property type="entry name" value="FecCD"/>
    <property type="match status" value="1"/>
</dbReference>
<dbReference type="PANTHER" id="PTHR30472:SF24">
    <property type="entry name" value="FERRIC ENTEROBACTIN TRANSPORT SYSTEM PERMEASE PROTEIN FEPG"/>
    <property type="match status" value="1"/>
</dbReference>
<protein>
    <submittedName>
        <fullName evidence="9">ABC-type enterobactin transport system permease subunit</fullName>
    </submittedName>
</protein>
<feature type="transmembrane region" description="Helical" evidence="8">
    <location>
        <begin position="263"/>
        <end position="290"/>
    </location>
</feature>
<keyword evidence="5 8" id="KW-0812">Transmembrane</keyword>
<keyword evidence="3" id="KW-0813">Transport</keyword>